<keyword evidence="12" id="KW-1185">Reference proteome</keyword>
<dbReference type="InterPro" id="IPR050685">
    <property type="entry name" value="LDLR"/>
</dbReference>
<protein>
    <recommendedName>
        <fullName evidence="10">Chitin-binding type-2 domain-containing protein</fullName>
    </recommendedName>
</protein>
<feature type="region of interest" description="Disordered" evidence="9">
    <location>
        <begin position="520"/>
        <end position="556"/>
    </location>
</feature>
<comment type="subcellular location">
    <subcellularLocation>
        <location evidence="2">Endomembrane system</location>
    </subcellularLocation>
    <subcellularLocation>
        <location evidence="1">Membrane</location>
        <topology evidence="1">Single-pass membrane protein</topology>
    </subcellularLocation>
</comment>
<dbReference type="AlphaFoldDB" id="A0AA39HGU0"/>
<feature type="compositionally biased region" description="Basic and acidic residues" evidence="9">
    <location>
        <begin position="10"/>
        <end position="22"/>
    </location>
</feature>
<dbReference type="GO" id="GO:0005886">
    <property type="term" value="C:plasma membrane"/>
    <property type="evidence" value="ECO:0007669"/>
    <property type="project" value="TreeGrafter"/>
</dbReference>
<dbReference type="SMART" id="SM00494">
    <property type="entry name" value="ChtBD2"/>
    <property type="match status" value="1"/>
</dbReference>
<evidence type="ECO:0000256" key="3">
    <source>
        <dbReference type="ARBA" id="ARBA00022692"/>
    </source>
</evidence>
<evidence type="ECO:0000256" key="1">
    <source>
        <dbReference type="ARBA" id="ARBA00004167"/>
    </source>
</evidence>
<feature type="domain" description="Chitin-binding type-2" evidence="10">
    <location>
        <begin position="101"/>
        <end position="173"/>
    </location>
</feature>
<dbReference type="InterPro" id="IPR023415">
    <property type="entry name" value="LDLR_class-A_CS"/>
</dbReference>
<keyword evidence="4" id="KW-0677">Repeat</keyword>
<accession>A0AA39HGU0</accession>
<dbReference type="SUPFAM" id="SSF57424">
    <property type="entry name" value="LDL receptor-like module"/>
    <property type="match status" value="4"/>
</dbReference>
<keyword evidence="6" id="KW-0472">Membrane</keyword>
<dbReference type="GO" id="GO:0008061">
    <property type="term" value="F:chitin binding"/>
    <property type="evidence" value="ECO:0007669"/>
    <property type="project" value="InterPro"/>
</dbReference>
<comment type="caution">
    <text evidence="11">The sequence shown here is derived from an EMBL/GenBank/DDBJ whole genome shotgun (WGS) entry which is preliminary data.</text>
</comment>
<feature type="disulfide bond" evidence="8">
    <location>
        <begin position="276"/>
        <end position="291"/>
    </location>
</feature>
<feature type="region of interest" description="Disordered" evidence="9">
    <location>
        <begin position="413"/>
        <end position="446"/>
    </location>
</feature>
<dbReference type="GO" id="GO:0012505">
    <property type="term" value="C:endomembrane system"/>
    <property type="evidence" value="ECO:0007669"/>
    <property type="project" value="UniProtKB-SubCell"/>
</dbReference>
<dbReference type="CDD" id="cd00112">
    <property type="entry name" value="LDLa"/>
    <property type="match status" value="4"/>
</dbReference>
<name>A0AA39HGU0_9BILA</name>
<feature type="region of interest" description="Disordered" evidence="9">
    <location>
        <begin position="1"/>
        <end position="26"/>
    </location>
</feature>
<proteinExistence type="predicted"/>
<feature type="disulfide bond" evidence="8">
    <location>
        <begin position="238"/>
        <end position="253"/>
    </location>
</feature>
<dbReference type="PANTHER" id="PTHR24270:SF59">
    <property type="entry name" value="LDL RECEPTOR REPEAT-CONTAINING PROTEIN EGG-1-RELATED"/>
    <property type="match status" value="1"/>
</dbReference>
<feature type="compositionally biased region" description="Polar residues" evidence="9">
    <location>
        <begin position="529"/>
        <end position="538"/>
    </location>
</feature>
<dbReference type="SMART" id="SM00192">
    <property type="entry name" value="LDLa"/>
    <property type="match status" value="4"/>
</dbReference>
<dbReference type="Pfam" id="PF00057">
    <property type="entry name" value="Ldl_recept_a"/>
    <property type="match status" value="3"/>
</dbReference>
<evidence type="ECO:0000256" key="8">
    <source>
        <dbReference type="PROSITE-ProRule" id="PRU00124"/>
    </source>
</evidence>
<dbReference type="GO" id="GO:0016192">
    <property type="term" value="P:vesicle-mediated transport"/>
    <property type="evidence" value="ECO:0007669"/>
    <property type="project" value="UniProtKB-ARBA"/>
</dbReference>
<dbReference type="GO" id="GO:0005576">
    <property type="term" value="C:extracellular region"/>
    <property type="evidence" value="ECO:0007669"/>
    <property type="project" value="InterPro"/>
</dbReference>
<organism evidence="11 12">
    <name type="scientific">Steinernema hermaphroditum</name>
    <dbReference type="NCBI Taxonomy" id="289476"/>
    <lineage>
        <taxon>Eukaryota</taxon>
        <taxon>Metazoa</taxon>
        <taxon>Ecdysozoa</taxon>
        <taxon>Nematoda</taxon>
        <taxon>Chromadorea</taxon>
        <taxon>Rhabditida</taxon>
        <taxon>Tylenchina</taxon>
        <taxon>Panagrolaimomorpha</taxon>
        <taxon>Strongyloidoidea</taxon>
        <taxon>Steinernematidae</taxon>
        <taxon>Steinernema</taxon>
    </lineage>
</organism>
<reference evidence="11" key="1">
    <citation type="submission" date="2023-06" db="EMBL/GenBank/DDBJ databases">
        <title>Genomic analysis of the entomopathogenic nematode Steinernema hermaphroditum.</title>
        <authorList>
            <person name="Schwarz E.M."/>
            <person name="Heppert J.K."/>
            <person name="Baniya A."/>
            <person name="Schwartz H.T."/>
            <person name="Tan C.-H."/>
            <person name="Antoshechkin I."/>
            <person name="Sternberg P.W."/>
            <person name="Goodrich-Blair H."/>
            <person name="Dillman A.R."/>
        </authorList>
    </citation>
    <scope>NUCLEOTIDE SEQUENCE</scope>
    <source>
        <strain evidence="11">PS9179</strain>
        <tissue evidence="11">Whole animal</tissue>
    </source>
</reference>
<evidence type="ECO:0000256" key="5">
    <source>
        <dbReference type="ARBA" id="ARBA00022989"/>
    </source>
</evidence>
<dbReference type="Gene3D" id="4.10.400.10">
    <property type="entry name" value="Low-density Lipoprotein Receptor"/>
    <property type="match status" value="4"/>
</dbReference>
<dbReference type="InterPro" id="IPR002172">
    <property type="entry name" value="LDrepeatLR_classA_rpt"/>
</dbReference>
<dbReference type="Proteomes" id="UP001175271">
    <property type="component" value="Unassembled WGS sequence"/>
</dbReference>
<evidence type="ECO:0000256" key="9">
    <source>
        <dbReference type="SAM" id="MobiDB-lite"/>
    </source>
</evidence>
<dbReference type="EMBL" id="JAUCMV010000004">
    <property type="protein sequence ID" value="KAK0404454.1"/>
    <property type="molecule type" value="Genomic_DNA"/>
</dbReference>
<keyword evidence="7 8" id="KW-1015">Disulfide bond</keyword>
<evidence type="ECO:0000256" key="6">
    <source>
        <dbReference type="ARBA" id="ARBA00023136"/>
    </source>
</evidence>
<evidence type="ECO:0000256" key="7">
    <source>
        <dbReference type="ARBA" id="ARBA00023157"/>
    </source>
</evidence>
<evidence type="ECO:0000256" key="4">
    <source>
        <dbReference type="ARBA" id="ARBA00022737"/>
    </source>
</evidence>
<evidence type="ECO:0000313" key="11">
    <source>
        <dbReference type="EMBL" id="KAK0404454.1"/>
    </source>
</evidence>
<keyword evidence="3" id="KW-0812">Transmembrane</keyword>
<evidence type="ECO:0000256" key="2">
    <source>
        <dbReference type="ARBA" id="ARBA00004308"/>
    </source>
</evidence>
<dbReference type="PROSITE" id="PS50068">
    <property type="entry name" value="LDLRA_2"/>
    <property type="match status" value="4"/>
</dbReference>
<dbReference type="PROSITE" id="PS01209">
    <property type="entry name" value="LDLRA_1"/>
    <property type="match status" value="1"/>
</dbReference>
<dbReference type="PRINTS" id="PR00261">
    <property type="entry name" value="LDLRECEPTOR"/>
</dbReference>
<comment type="caution">
    <text evidence="8">Lacks conserved residue(s) required for the propagation of feature annotation.</text>
</comment>
<dbReference type="InterPro" id="IPR002557">
    <property type="entry name" value="Chitin-bd_dom"/>
</dbReference>
<feature type="disulfide bond" evidence="8">
    <location>
        <begin position="200"/>
        <end position="215"/>
    </location>
</feature>
<feature type="disulfide bond" evidence="8">
    <location>
        <begin position="315"/>
        <end position="330"/>
    </location>
</feature>
<evidence type="ECO:0000259" key="10">
    <source>
        <dbReference type="SMART" id="SM00494"/>
    </source>
</evidence>
<dbReference type="InterPro" id="IPR036055">
    <property type="entry name" value="LDL_receptor-like_sf"/>
</dbReference>
<dbReference type="PANTHER" id="PTHR24270">
    <property type="entry name" value="LOW-DENSITY LIPOPROTEIN RECEPTOR-RELATED"/>
    <property type="match status" value="1"/>
</dbReference>
<gene>
    <name evidence="11" type="ORF">QR680_017461</name>
</gene>
<evidence type="ECO:0000313" key="12">
    <source>
        <dbReference type="Proteomes" id="UP001175271"/>
    </source>
</evidence>
<sequence length="592" mass="64623">MINRSLVSVDSKRQIPGQERRPRVPRAAGDCAFGSAHVFPGQTKAHDVAFVELSSWCHTDDLSASPDTPTPTRPQCAFVGYGTPKAIELQDVSQVGPHPLNFCNDSALLRESGLARAALGQFLGYSCSPEFFHCRWQPEGFLTFRKLCRTELVYDTEGTQNCNYDFNVKGCNFKSAGNVCQNTEFSCPFSEACVPLEKRCDGHYDCLLEEDEQNCPMCGPEEFACVVSEQCVSISLRCNGVGDCSDGTDELDCDKCGNGGFFCQKSGECVQGEQRCDGVPQCRSGEDEILCKAPMSERLYTCENRRQTVPMRNVCDGVEECLDGSDERYCLRPFPLSFSSLSSKGVEKAKPVFPVLPFSGAFASPQSARGPTSASEFSSDSDGAISAYDAARGVPSGVTNQVAKETTISKPAFSLPIPQPISSERNLRTPPPTSSSQSPPYTRKHDKIPVYTGHTGRKTFFGGAAASVVSTVQPRVVVEVTSWPATPSEDDLLRRTNVAKSKKKSARDLLLKLETMLAGSSAHTEEPKASQTSITVTRSPARKWHPSLSGKAETTAVPPKVDRRVDVFMHHYDRFRLDASRLNSASVFGTRR</sequence>
<keyword evidence="5" id="KW-1133">Transmembrane helix</keyword>